<organism evidence="2 3">
    <name type="scientific">Chenggangzhangella methanolivorans</name>
    <dbReference type="NCBI Taxonomy" id="1437009"/>
    <lineage>
        <taxon>Bacteria</taxon>
        <taxon>Pseudomonadati</taxon>
        <taxon>Pseudomonadota</taxon>
        <taxon>Alphaproteobacteria</taxon>
        <taxon>Hyphomicrobiales</taxon>
        <taxon>Methylopilaceae</taxon>
        <taxon>Chenggangzhangella</taxon>
    </lineage>
</organism>
<dbReference type="RefSeq" id="WP_261401176.1">
    <property type="nucleotide sequence ID" value="NZ_CP081869.1"/>
</dbReference>
<accession>A0A9E6R5J9</accession>
<feature type="transmembrane region" description="Helical" evidence="1">
    <location>
        <begin position="42"/>
        <end position="60"/>
    </location>
</feature>
<evidence type="ECO:0000256" key="1">
    <source>
        <dbReference type="SAM" id="Phobius"/>
    </source>
</evidence>
<dbReference type="EMBL" id="CP081869">
    <property type="protein sequence ID" value="QZN98273.1"/>
    <property type="molecule type" value="Genomic_DNA"/>
</dbReference>
<reference evidence="2" key="1">
    <citation type="submission" date="2021-08" db="EMBL/GenBank/DDBJ databases">
        <authorList>
            <person name="Zhang H."/>
            <person name="Xu M."/>
            <person name="Yu Z."/>
            <person name="Yang L."/>
            <person name="Cai Y."/>
        </authorList>
    </citation>
    <scope>NUCLEOTIDE SEQUENCE</scope>
    <source>
        <strain evidence="2">CHL1</strain>
    </source>
</reference>
<keyword evidence="1" id="KW-1133">Transmembrane helix</keyword>
<evidence type="ECO:0000313" key="2">
    <source>
        <dbReference type="EMBL" id="QZN98273.1"/>
    </source>
</evidence>
<keyword evidence="1" id="KW-0472">Membrane</keyword>
<dbReference type="AlphaFoldDB" id="A0A9E6R5J9"/>
<gene>
    <name evidence="2" type="ORF">K6K41_14060</name>
</gene>
<keyword evidence="3" id="KW-1185">Reference proteome</keyword>
<keyword evidence="1" id="KW-0812">Transmembrane</keyword>
<sequence>MGTVAALLALKLLTLAGSTATTAWLVSFLFFTETLAAYRWELFLGGFAAIAIGELGAALLGRKAAKDATTES</sequence>
<protein>
    <submittedName>
        <fullName evidence="2">Uncharacterized protein</fullName>
    </submittedName>
</protein>
<dbReference type="Proteomes" id="UP000825701">
    <property type="component" value="Chromosome"/>
</dbReference>
<name>A0A9E6R5J9_9HYPH</name>
<dbReference type="KEGG" id="cmet:K6K41_14060"/>
<evidence type="ECO:0000313" key="3">
    <source>
        <dbReference type="Proteomes" id="UP000825701"/>
    </source>
</evidence>
<proteinExistence type="predicted"/>